<dbReference type="Gene3D" id="2.40.160.200">
    <property type="entry name" value="LURP1-related"/>
    <property type="match status" value="1"/>
</dbReference>
<sequence length="189" mass="20756">MNVVISDAKYVATQETRFKSKEKVGLSISGSDSGKVYNEDGSLAFLIKGKHISLSDAIWLKDGETEEPVLGMKKKLVSLHQTVFVVKPNEDVVGIVKIKLGLKKKISLFLGDSDDGDPTYTAEGGMRGKRFDVCNSNGDVVCKVEKDSLNMRNMLTDQDTYNIIVPAGGDCAFFVLVCTIIDELFHDEK</sequence>
<dbReference type="InterPro" id="IPR007612">
    <property type="entry name" value="LOR"/>
</dbReference>
<dbReference type="InterPro" id="IPR025659">
    <property type="entry name" value="Tubby-like_C"/>
</dbReference>
<dbReference type="AlphaFoldDB" id="A0A7S0G7G6"/>
<evidence type="ECO:0008006" key="3">
    <source>
        <dbReference type="Google" id="ProtNLM"/>
    </source>
</evidence>
<name>A0A7S0G7G6_9RHOD</name>
<dbReference type="EMBL" id="HBEK01018379">
    <property type="protein sequence ID" value="CAD8400062.1"/>
    <property type="molecule type" value="Transcribed_RNA"/>
</dbReference>
<protein>
    <recommendedName>
        <fullName evidence="3">Phospholipid scramblase</fullName>
    </recommendedName>
</protein>
<evidence type="ECO:0000256" key="1">
    <source>
        <dbReference type="ARBA" id="ARBA00005437"/>
    </source>
</evidence>
<dbReference type="SUPFAM" id="SSF54518">
    <property type="entry name" value="Tubby C-terminal domain-like"/>
    <property type="match status" value="1"/>
</dbReference>
<gene>
    <name evidence="2" type="ORF">RMAR0315_LOCUS10055</name>
</gene>
<proteinExistence type="inferred from homology"/>
<dbReference type="Pfam" id="PF04525">
    <property type="entry name" value="LOR"/>
    <property type="match status" value="1"/>
</dbReference>
<dbReference type="InterPro" id="IPR038595">
    <property type="entry name" value="LOR_sf"/>
</dbReference>
<evidence type="ECO:0000313" key="2">
    <source>
        <dbReference type="EMBL" id="CAD8400062.1"/>
    </source>
</evidence>
<reference evidence="2" key="1">
    <citation type="submission" date="2021-01" db="EMBL/GenBank/DDBJ databases">
        <authorList>
            <person name="Corre E."/>
            <person name="Pelletier E."/>
            <person name="Niang G."/>
            <person name="Scheremetjew M."/>
            <person name="Finn R."/>
            <person name="Kale V."/>
            <person name="Holt S."/>
            <person name="Cochrane G."/>
            <person name="Meng A."/>
            <person name="Brown T."/>
            <person name="Cohen L."/>
        </authorList>
    </citation>
    <scope>NUCLEOTIDE SEQUENCE</scope>
    <source>
        <strain evidence="2">UTEX LB 2760</strain>
    </source>
</reference>
<accession>A0A7S0G7G6</accession>
<comment type="similarity">
    <text evidence="1">Belongs to the LOR family.</text>
</comment>
<organism evidence="2">
    <name type="scientific">Rhodosorus marinus</name>
    <dbReference type="NCBI Taxonomy" id="101924"/>
    <lineage>
        <taxon>Eukaryota</taxon>
        <taxon>Rhodophyta</taxon>
        <taxon>Stylonematophyceae</taxon>
        <taxon>Stylonematales</taxon>
        <taxon>Stylonemataceae</taxon>
        <taxon>Rhodosorus</taxon>
    </lineage>
</organism>